<accession>A0ABY8XDN6</accession>
<dbReference type="SFLD" id="SFLDS00003">
    <property type="entry name" value="Haloacid_Dehalogenase"/>
    <property type="match status" value="1"/>
</dbReference>
<dbReference type="NCBIfam" id="TIGR01509">
    <property type="entry name" value="HAD-SF-IA-v3"/>
    <property type="match status" value="1"/>
</dbReference>
<evidence type="ECO:0000313" key="2">
    <source>
        <dbReference type="Proteomes" id="UP001227101"/>
    </source>
</evidence>
<reference evidence="1 2" key="1">
    <citation type="submission" date="2023-06" db="EMBL/GenBank/DDBJ databases">
        <authorList>
            <person name="Oyuntsetseg B."/>
            <person name="Kim S.B."/>
        </authorList>
    </citation>
    <scope>NUCLEOTIDE SEQUENCE [LARGE SCALE GENOMIC DNA]</scope>
    <source>
        <strain evidence="1 2">2-2</strain>
    </source>
</reference>
<sequence length="226" mass="23757">MTLPRAVLLDLDGTLIDTEELYLEVAGELLRAHGLALSEEARIAAIGSSMQTLAALVRAAGLDEPSAAIIDDIVAGVVTRLQESVPWRDGARDLLSALPGTGIRIGLVTMSYRVVVDRVLRDVGSGFFATIVSGDDVAEGKPAPEAYVRAAGLLGLDPSDCVAVEDSLTGAAAARSAGMRVIGVPFYRPLPEDAVDELWDSLVGRRADDLIKTPRRDVSARTGLAP</sequence>
<dbReference type="InterPro" id="IPR050155">
    <property type="entry name" value="HAD-like_hydrolase_sf"/>
</dbReference>
<dbReference type="InterPro" id="IPR023198">
    <property type="entry name" value="PGP-like_dom2"/>
</dbReference>
<dbReference type="PANTHER" id="PTHR43434">
    <property type="entry name" value="PHOSPHOGLYCOLATE PHOSPHATASE"/>
    <property type="match status" value="1"/>
</dbReference>
<keyword evidence="2" id="KW-1185">Reference proteome</keyword>
<dbReference type="Gene3D" id="1.10.150.240">
    <property type="entry name" value="Putative phosphatase, domain 2"/>
    <property type="match status" value="1"/>
</dbReference>
<name>A0ABY8XDN6_9PSEU</name>
<evidence type="ECO:0000313" key="1">
    <source>
        <dbReference type="EMBL" id="WIV52967.1"/>
    </source>
</evidence>
<dbReference type="CDD" id="cd07505">
    <property type="entry name" value="HAD_BPGM-like"/>
    <property type="match status" value="1"/>
</dbReference>
<dbReference type="RefSeq" id="WP_285449365.1">
    <property type="nucleotide sequence ID" value="NZ_CP127173.1"/>
</dbReference>
<organism evidence="1 2">
    <name type="scientific">Amycolatopsis nalaikhensis</name>
    <dbReference type="NCBI Taxonomy" id="715472"/>
    <lineage>
        <taxon>Bacteria</taxon>
        <taxon>Bacillati</taxon>
        <taxon>Actinomycetota</taxon>
        <taxon>Actinomycetes</taxon>
        <taxon>Pseudonocardiales</taxon>
        <taxon>Pseudonocardiaceae</taxon>
        <taxon>Amycolatopsis</taxon>
    </lineage>
</organism>
<dbReference type="InterPro" id="IPR023214">
    <property type="entry name" value="HAD_sf"/>
</dbReference>
<dbReference type="SFLD" id="SFLDG01129">
    <property type="entry name" value="C1.5:_HAD__Beta-PGM__Phosphata"/>
    <property type="match status" value="1"/>
</dbReference>
<dbReference type="PRINTS" id="PR00413">
    <property type="entry name" value="HADHALOGNASE"/>
</dbReference>
<dbReference type="InterPro" id="IPR036412">
    <property type="entry name" value="HAD-like_sf"/>
</dbReference>
<proteinExistence type="predicted"/>
<protein>
    <submittedName>
        <fullName evidence="1">HAD family phosphatase</fullName>
    </submittedName>
</protein>
<dbReference type="InterPro" id="IPR006439">
    <property type="entry name" value="HAD-SF_hydro_IA"/>
</dbReference>
<dbReference type="Pfam" id="PF00702">
    <property type="entry name" value="Hydrolase"/>
    <property type="match status" value="1"/>
</dbReference>
<dbReference type="EMBL" id="CP127173">
    <property type="protein sequence ID" value="WIV52967.1"/>
    <property type="molecule type" value="Genomic_DNA"/>
</dbReference>
<dbReference type="Proteomes" id="UP001227101">
    <property type="component" value="Chromosome"/>
</dbReference>
<dbReference type="Gene3D" id="3.40.50.1000">
    <property type="entry name" value="HAD superfamily/HAD-like"/>
    <property type="match status" value="1"/>
</dbReference>
<dbReference type="SUPFAM" id="SSF56784">
    <property type="entry name" value="HAD-like"/>
    <property type="match status" value="1"/>
</dbReference>
<dbReference type="PANTHER" id="PTHR43434:SF1">
    <property type="entry name" value="PHOSPHOGLYCOLATE PHOSPHATASE"/>
    <property type="match status" value="1"/>
</dbReference>
<gene>
    <name evidence="1" type="ORF">QP939_28970</name>
</gene>